<evidence type="ECO:0000313" key="2">
    <source>
        <dbReference type="EMBL" id="EYT50481.1"/>
    </source>
</evidence>
<dbReference type="EMBL" id="AORC01000004">
    <property type="protein sequence ID" value="EYT50481.1"/>
    <property type="molecule type" value="Genomic_DNA"/>
</dbReference>
<feature type="compositionally biased region" description="Low complexity" evidence="1">
    <location>
        <begin position="263"/>
        <end position="277"/>
    </location>
</feature>
<feature type="region of interest" description="Disordered" evidence="1">
    <location>
        <begin position="29"/>
        <end position="68"/>
    </location>
</feature>
<accession>A0A022KX75</accession>
<dbReference type="AlphaFoldDB" id="A0A022KX75"/>
<comment type="caution">
    <text evidence="2">The sequence shown here is derived from an EMBL/GenBank/DDBJ whole genome shotgun (WGS) entry which is preliminary data.</text>
</comment>
<dbReference type="Proteomes" id="UP000019754">
    <property type="component" value="Unassembled WGS sequence"/>
</dbReference>
<keyword evidence="3" id="KW-1185">Reference proteome</keyword>
<gene>
    <name evidence="2" type="ORF">D641_0104240</name>
</gene>
<protein>
    <recommendedName>
        <fullName evidence="4">Recombinase A</fullName>
    </recommendedName>
</protein>
<organism evidence="2 3">
    <name type="scientific">Brachybacterium muris UCD-AY4</name>
    <dbReference type="NCBI Taxonomy" id="1249481"/>
    <lineage>
        <taxon>Bacteria</taxon>
        <taxon>Bacillati</taxon>
        <taxon>Actinomycetota</taxon>
        <taxon>Actinomycetes</taxon>
        <taxon>Micrococcales</taxon>
        <taxon>Dermabacteraceae</taxon>
        <taxon>Brachybacterium</taxon>
    </lineage>
</organism>
<evidence type="ECO:0000256" key="1">
    <source>
        <dbReference type="SAM" id="MobiDB-lite"/>
    </source>
</evidence>
<reference evidence="2 3" key="1">
    <citation type="journal article" date="2013" name="Genome Announc.">
        <title>Draft genome sequence of an Actinobacterium, Brachybacterium muris strain UCD-AY4.</title>
        <authorList>
            <person name="Lo J.R."/>
            <person name="Lang J.M."/>
            <person name="Darling A.E."/>
            <person name="Eisen J.A."/>
            <person name="Coil D.A."/>
        </authorList>
    </citation>
    <scope>NUCLEOTIDE SEQUENCE [LARGE SCALE GENOMIC DNA]</scope>
    <source>
        <strain evidence="2 3">UCD-AY4</strain>
    </source>
</reference>
<evidence type="ECO:0000313" key="3">
    <source>
        <dbReference type="Proteomes" id="UP000019754"/>
    </source>
</evidence>
<dbReference type="STRING" id="1249481.D641_0104240"/>
<evidence type="ECO:0008006" key="4">
    <source>
        <dbReference type="Google" id="ProtNLM"/>
    </source>
</evidence>
<dbReference type="RefSeq" id="WP_017822560.1">
    <property type="nucleotide sequence ID" value="NZ_AORC01000004.1"/>
</dbReference>
<dbReference type="OrthoDB" id="3873597at2"/>
<sequence length="285" mass="28934">MTAVTRENPVQEERLAQARAVLSAAERSAARWGGRIDRTALRPAQGSPSEPASTRHDASPGLVDDVTGTRLPVPDPLADLFPRAGVRVGSSVAVQGAATTSLLLSLAVAAAGEDSWCAVAGMDDLGLRSALDAGLDPCRLALAPAGGEQRPQVLSALADGVGVLVLGPDLDLAPALWRSLLGRARAADTLVLAARPPGTADITLHTTSRGWTGLQAGSGRLRRRRLHVTSSGRGIAGHRDVEVLLPQVGGAISEAPLVPAGAGRGVAASGASGGRPALHPVRRAG</sequence>
<feature type="region of interest" description="Disordered" evidence="1">
    <location>
        <begin position="263"/>
        <end position="285"/>
    </location>
</feature>
<dbReference type="HOGENOM" id="CLU_1056325_0_0_11"/>
<proteinExistence type="predicted"/>
<name>A0A022KX75_9MICO</name>